<keyword evidence="2" id="KW-1185">Reference proteome</keyword>
<dbReference type="EMBL" id="JBGMEK010000089">
    <property type="protein sequence ID" value="MFA0813367.1"/>
    <property type="molecule type" value="Genomic_DNA"/>
</dbReference>
<protein>
    <submittedName>
        <fullName evidence="1">Uncharacterized protein</fullName>
    </submittedName>
</protein>
<evidence type="ECO:0000313" key="1">
    <source>
        <dbReference type="EMBL" id="MFA0813367.1"/>
    </source>
</evidence>
<reference evidence="1 2" key="1">
    <citation type="submission" date="2024-08" db="EMBL/GenBank/DDBJ databases">
        <authorList>
            <person name="Ishaq N."/>
        </authorList>
    </citation>
    <scope>NUCLEOTIDE SEQUENCE [LARGE SCALE GENOMIC DNA]</scope>
    <source>
        <strain evidence="1 2">DSM 18651</strain>
    </source>
</reference>
<name>A0ABV4P542_9GAMM</name>
<comment type="caution">
    <text evidence="1">The sequence shown here is derived from an EMBL/GenBank/DDBJ whole genome shotgun (WGS) entry which is preliminary data.</text>
</comment>
<organism evidence="1 2">
    <name type="scientific">Microbulbifer epialgicus</name>
    <dbReference type="NCBI Taxonomy" id="393907"/>
    <lineage>
        <taxon>Bacteria</taxon>
        <taxon>Pseudomonadati</taxon>
        <taxon>Pseudomonadota</taxon>
        <taxon>Gammaproteobacteria</taxon>
        <taxon>Cellvibrionales</taxon>
        <taxon>Microbulbiferaceae</taxon>
        <taxon>Microbulbifer</taxon>
    </lineage>
</organism>
<dbReference type="Proteomes" id="UP001569428">
    <property type="component" value="Unassembled WGS sequence"/>
</dbReference>
<proteinExistence type="predicted"/>
<accession>A0ABV4P542</accession>
<evidence type="ECO:0000313" key="2">
    <source>
        <dbReference type="Proteomes" id="UP001569428"/>
    </source>
</evidence>
<gene>
    <name evidence="1" type="ORF">ACCI49_20925</name>
</gene>
<sequence length="81" mass="8930">MSIPAKDIALTICAALLCVVLLTTQSKAPKMMYKLTANMQSLTDVITTSSMVKGVVTKTNQLKIQHQPISEWRTHIDADEI</sequence>
<dbReference type="RefSeq" id="WP_371841175.1">
    <property type="nucleotide sequence ID" value="NZ_JBGMEK010000089.1"/>
</dbReference>